<feature type="binding site" evidence="3">
    <location>
        <position position="348"/>
    </location>
    <ligand>
        <name>Ca(2+)</name>
        <dbReference type="ChEBI" id="CHEBI:29108"/>
    </ligand>
</feature>
<dbReference type="EMBL" id="BJWL01000015">
    <property type="protein sequence ID" value="GFZ03294.1"/>
    <property type="molecule type" value="Genomic_DNA"/>
</dbReference>
<evidence type="ECO:0000313" key="8">
    <source>
        <dbReference type="EMBL" id="GFZ03294.1"/>
    </source>
</evidence>
<dbReference type="Gene3D" id="1.20.58.120">
    <property type="entry name" value="BAG domain"/>
    <property type="match status" value="1"/>
</dbReference>
<dbReference type="PROSITE" id="PS51035">
    <property type="entry name" value="BAG"/>
    <property type="match status" value="1"/>
</dbReference>
<dbReference type="InterPro" id="IPR054722">
    <property type="entry name" value="PolX-like_BBD"/>
</dbReference>
<dbReference type="Gene3D" id="3.90.850.10">
    <property type="entry name" value="Fumarylacetoacetase-like, C-terminal domain"/>
    <property type="match status" value="1"/>
</dbReference>
<dbReference type="PROSITE" id="PS50096">
    <property type="entry name" value="IQ"/>
    <property type="match status" value="1"/>
</dbReference>
<dbReference type="InterPro" id="IPR001878">
    <property type="entry name" value="Znf_CCHC"/>
</dbReference>
<dbReference type="SMART" id="SM00343">
    <property type="entry name" value="ZnF_C2HC"/>
    <property type="match status" value="1"/>
</dbReference>
<proteinExistence type="predicted"/>
<dbReference type="Pfam" id="PF22936">
    <property type="entry name" value="Pol_BBD"/>
    <property type="match status" value="1"/>
</dbReference>
<feature type="compositionally biased region" description="Polar residues" evidence="5">
    <location>
        <begin position="235"/>
        <end position="248"/>
    </location>
</feature>
<dbReference type="Pfam" id="PF00098">
    <property type="entry name" value="zf-CCHC"/>
    <property type="match status" value="1"/>
</dbReference>
<feature type="region of interest" description="Disordered" evidence="5">
    <location>
        <begin position="1"/>
        <end position="39"/>
    </location>
</feature>
<keyword evidence="3" id="KW-0106">Calcium</keyword>
<dbReference type="PROSITE" id="PS50158">
    <property type="entry name" value="ZF_CCHC"/>
    <property type="match status" value="1"/>
</dbReference>
<dbReference type="Pfam" id="PF02179">
    <property type="entry name" value="BAG"/>
    <property type="match status" value="1"/>
</dbReference>
<dbReference type="InterPro" id="IPR036875">
    <property type="entry name" value="Znf_CCHC_sf"/>
</dbReference>
<keyword evidence="9" id="KW-1185">Reference proteome</keyword>
<dbReference type="Proteomes" id="UP000585474">
    <property type="component" value="Unassembled WGS sequence"/>
</dbReference>
<gene>
    <name evidence="8" type="ORF">Acr_15g0019020</name>
</gene>
<feature type="active site" description="Proton acceptor" evidence="1">
    <location>
        <position position="355"/>
    </location>
</feature>
<dbReference type="SUPFAM" id="SSF57756">
    <property type="entry name" value="Retrovirus zinc finger-like domains"/>
    <property type="match status" value="1"/>
</dbReference>
<dbReference type="GO" id="GO:1902000">
    <property type="term" value="P:homogentisate catabolic process"/>
    <property type="evidence" value="ECO:0007669"/>
    <property type="project" value="TreeGrafter"/>
</dbReference>
<sequence length="696" mass="77665">MGSTDQSESQALVSEGSRERGRGQGRGHHRGTGKGRWRSQARGRTVRCFYCDQEGHIKRDCPKYKAHVQSSDTAATAVMAVDEDEIDVLLAASDDGKSDWVLDSGSAYHLCRDREVFSTYAACEGRIWMANNTSSRVVGRGSVRFRMADGRSVTLTEVRHVPNLRKNLISIGMLDSKGCSFDTSGGILRVSKRNKEMLLWRKKTGGLYRLEGNVQTGGASVRHGSSGISKEKNGQGKQSLHRNTQTSAGLPGGSRVDVHREAQRKETKSILRSCTAKGAARPKRVSFALDLISGGVLSSWHLGEKVQALRCGATEPTLRDNASLRQKALVPTDKVEILLPMAIGDYTDFFTSMHHTKNPGIIFRGPDPPIPPNWFHRPIAYHGRALSVVISGTDIVNPRGQGHPTGNSPPYFGPSLKLDFELEMLETFRRGNISLLGLFLGRVLNPRPLPYLAEKVSKIYDISLEGGFGVCSPSINTLRGKHYAFWWEWASVVASSGIYCSVTYTFQNDHSTPHPQSKTTEIPIIDYDSPPVPIPVHLPHCESAAATKIQSAYRSHVVRTLVKKISSVNSEATRLERLIQRQETVDAIRTDDRERIRMNEALMGLLLTLDAVPGFYPTVRELRRRVSRRIVGLQEILDCVSDARVHDWDAFWGNWDDVLGKIEEDVCRERCGHEMEMFCAENLGFRCLQRFLRDQW</sequence>
<evidence type="ECO:0000256" key="4">
    <source>
        <dbReference type="PROSITE-ProRule" id="PRU00047"/>
    </source>
</evidence>
<dbReference type="Gene3D" id="4.10.60.10">
    <property type="entry name" value="Zinc finger, CCHC-type"/>
    <property type="match status" value="1"/>
</dbReference>
<dbReference type="InterPro" id="IPR003103">
    <property type="entry name" value="BAG_domain"/>
</dbReference>
<feature type="compositionally biased region" description="Basic and acidic residues" evidence="5">
    <location>
        <begin position="256"/>
        <end position="269"/>
    </location>
</feature>
<evidence type="ECO:0000313" key="9">
    <source>
        <dbReference type="Proteomes" id="UP000585474"/>
    </source>
</evidence>
<dbReference type="InterPro" id="IPR036533">
    <property type="entry name" value="BAG_dom_sf"/>
</dbReference>
<evidence type="ECO:0000259" key="7">
    <source>
        <dbReference type="PROSITE" id="PS51035"/>
    </source>
</evidence>
<name>A0A7J0FXI6_9ERIC</name>
<dbReference type="SUPFAM" id="SSF63491">
    <property type="entry name" value="BAG domain"/>
    <property type="match status" value="1"/>
</dbReference>
<evidence type="ECO:0000256" key="2">
    <source>
        <dbReference type="PIRSR" id="PIRSR605959-2"/>
    </source>
</evidence>
<evidence type="ECO:0000259" key="6">
    <source>
        <dbReference type="PROSITE" id="PS50158"/>
    </source>
</evidence>
<feature type="compositionally biased region" description="Polar residues" evidence="5">
    <location>
        <begin position="1"/>
        <end position="12"/>
    </location>
</feature>
<feature type="binding site" evidence="3">
    <location>
        <position position="421"/>
    </location>
    <ligand>
        <name>Ca(2+)</name>
        <dbReference type="ChEBI" id="CHEBI:29108"/>
    </ligand>
</feature>
<feature type="binding site" evidence="3">
    <location>
        <position position="423"/>
    </location>
    <ligand>
        <name>Ca(2+)</name>
        <dbReference type="ChEBI" id="CHEBI:29108"/>
    </ligand>
</feature>
<feature type="binding site" evidence="2">
    <location>
        <position position="350"/>
    </location>
    <ligand>
        <name>substrate</name>
    </ligand>
</feature>
<feature type="compositionally biased region" description="Basic residues" evidence="5">
    <location>
        <begin position="23"/>
        <end position="39"/>
    </location>
</feature>
<feature type="binding site" evidence="2">
    <location>
        <position position="364"/>
    </location>
    <ligand>
        <name>substrate</name>
    </ligand>
</feature>
<dbReference type="GO" id="GO:0004334">
    <property type="term" value="F:fumarylacetoacetase activity"/>
    <property type="evidence" value="ECO:0007669"/>
    <property type="project" value="InterPro"/>
</dbReference>
<feature type="domain" description="CCHC-type" evidence="6">
    <location>
        <begin position="47"/>
        <end position="63"/>
    </location>
</feature>
<keyword evidence="3" id="KW-0479">Metal-binding</keyword>
<evidence type="ECO:0000256" key="3">
    <source>
        <dbReference type="PIRSR" id="PIRSR605959-3"/>
    </source>
</evidence>
<protein>
    <submittedName>
        <fullName evidence="8">Fumarylacetoacetase</fullName>
    </submittedName>
</protein>
<dbReference type="GO" id="GO:0003676">
    <property type="term" value="F:nucleic acid binding"/>
    <property type="evidence" value="ECO:0007669"/>
    <property type="project" value="InterPro"/>
</dbReference>
<feature type="domain" description="BAG" evidence="7">
    <location>
        <begin position="564"/>
        <end position="641"/>
    </location>
</feature>
<accession>A0A7J0FXI6</accession>
<dbReference type="AlphaFoldDB" id="A0A7J0FXI6"/>
<evidence type="ECO:0000256" key="5">
    <source>
        <dbReference type="SAM" id="MobiDB-lite"/>
    </source>
</evidence>
<dbReference type="OrthoDB" id="9971669at2759"/>
<dbReference type="PANTHER" id="PTHR43069">
    <property type="entry name" value="FUMARYLACETOACETASE"/>
    <property type="match status" value="1"/>
</dbReference>
<organism evidence="8 9">
    <name type="scientific">Actinidia rufa</name>
    <dbReference type="NCBI Taxonomy" id="165716"/>
    <lineage>
        <taxon>Eukaryota</taxon>
        <taxon>Viridiplantae</taxon>
        <taxon>Streptophyta</taxon>
        <taxon>Embryophyta</taxon>
        <taxon>Tracheophyta</taxon>
        <taxon>Spermatophyta</taxon>
        <taxon>Magnoliopsida</taxon>
        <taxon>eudicotyledons</taxon>
        <taxon>Gunneridae</taxon>
        <taxon>Pentapetalae</taxon>
        <taxon>asterids</taxon>
        <taxon>Ericales</taxon>
        <taxon>Actinidiaceae</taxon>
        <taxon>Actinidia</taxon>
    </lineage>
</organism>
<dbReference type="GO" id="GO:0008270">
    <property type="term" value="F:zinc ion binding"/>
    <property type="evidence" value="ECO:0007669"/>
    <property type="project" value="UniProtKB-KW"/>
</dbReference>
<dbReference type="CDD" id="cd23767">
    <property type="entry name" value="IQCD"/>
    <property type="match status" value="1"/>
</dbReference>
<reference evidence="8 9" key="1">
    <citation type="submission" date="2019-07" db="EMBL/GenBank/DDBJ databases">
        <title>De Novo Assembly of kiwifruit Actinidia rufa.</title>
        <authorList>
            <person name="Sugita-Konishi S."/>
            <person name="Sato K."/>
            <person name="Mori E."/>
            <person name="Abe Y."/>
            <person name="Kisaki G."/>
            <person name="Hamano K."/>
            <person name="Suezawa K."/>
            <person name="Otani M."/>
            <person name="Fukuda T."/>
            <person name="Manabe T."/>
            <person name="Gomi K."/>
            <person name="Tabuchi M."/>
            <person name="Akimitsu K."/>
            <person name="Kataoka I."/>
        </authorList>
    </citation>
    <scope>NUCLEOTIDE SEQUENCE [LARGE SCALE GENOMIC DNA]</scope>
    <source>
        <strain evidence="9">cv. Fuchu</strain>
    </source>
</reference>
<evidence type="ECO:0000256" key="1">
    <source>
        <dbReference type="PIRSR" id="PIRSR605959-1"/>
    </source>
</evidence>
<dbReference type="InterPro" id="IPR036663">
    <property type="entry name" value="Fumarylacetoacetase_C_sf"/>
</dbReference>
<dbReference type="InterPro" id="IPR005959">
    <property type="entry name" value="Fumarylacetoacetase"/>
</dbReference>
<comment type="caution">
    <text evidence="8">The sequence shown here is derived from an EMBL/GenBank/DDBJ whole genome shotgun (WGS) entry which is preliminary data.</text>
</comment>
<dbReference type="SMART" id="SM00264">
    <property type="entry name" value="BAG"/>
    <property type="match status" value="1"/>
</dbReference>
<dbReference type="SUPFAM" id="SSF56529">
    <property type="entry name" value="FAH"/>
    <property type="match status" value="1"/>
</dbReference>
<dbReference type="GO" id="GO:0051087">
    <property type="term" value="F:protein-folding chaperone binding"/>
    <property type="evidence" value="ECO:0007669"/>
    <property type="project" value="InterPro"/>
</dbReference>
<dbReference type="GO" id="GO:0006559">
    <property type="term" value="P:L-phenylalanine catabolic process"/>
    <property type="evidence" value="ECO:0007669"/>
    <property type="project" value="TreeGrafter"/>
</dbReference>
<dbReference type="GO" id="GO:0006572">
    <property type="term" value="P:L-tyrosine catabolic process"/>
    <property type="evidence" value="ECO:0007669"/>
    <property type="project" value="TreeGrafter"/>
</dbReference>
<keyword evidence="4" id="KW-0862">Zinc</keyword>
<feature type="region of interest" description="Disordered" evidence="5">
    <location>
        <begin position="218"/>
        <end position="275"/>
    </location>
</feature>
<comment type="cofactor">
    <cofactor evidence="3">
        <name>Ca(2+)</name>
        <dbReference type="ChEBI" id="CHEBI:29108"/>
    </cofactor>
</comment>
<keyword evidence="4" id="KW-0863">Zinc-finger</keyword>
<dbReference type="PANTHER" id="PTHR43069:SF2">
    <property type="entry name" value="FUMARYLACETOACETASE"/>
    <property type="match status" value="1"/>
</dbReference>